<dbReference type="PROSITE" id="PS51318">
    <property type="entry name" value="TAT"/>
    <property type="match status" value="1"/>
</dbReference>
<proteinExistence type="predicted"/>
<evidence type="ECO:0000256" key="2">
    <source>
        <dbReference type="SAM" id="SignalP"/>
    </source>
</evidence>
<evidence type="ECO:0000313" key="3">
    <source>
        <dbReference type="EMBL" id="SFK60592.1"/>
    </source>
</evidence>
<dbReference type="EMBL" id="FOSL01000009">
    <property type="protein sequence ID" value="SFK60592.1"/>
    <property type="molecule type" value="Genomic_DNA"/>
</dbReference>
<dbReference type="AlphaFoldDB" id="A0A1I4AVJ5"/>
<dbReference type="OrthoDB" id="6776301at2"/>
<dbReference type="SUPFAM" id="SSF53850">
    <property type="entry name" value="Periplasmic binding protein-like II"/>
    <property type="match status" value="1"/>
</dbReference>
<protein>
    <submittedName>
        <fullName evidence="3">Spermidine/putrescine transport system substrate-binding protein</fullName>
    </submittedName>
</protein>
<evidence type="ECO:0000313" key="4">
    <source>
        <dbReference type="Proteomes" id="UP000323300"/>
    </source>
</evidence>
<dbReference type="RefSeq" id="WP_149761056.1">
    <property type="nucleotide sequence ID" value="NZ_BSPE01000078.1"/>
</dbReference>
<dbReference type="Gene3D" id="3.40.190.10">
    <property type="entry name" value="Periplasmic binding protein-like II"/>
    <property type="match status" value="2"/>
</dbReference>
<evidence type="ECO:0000256" key="1">
    <source>
        <dbReference type="ARBA" id="ARBA00022729"/>
    </source>
</evidence>
<accession>A0A1I4AVJ5</accession>
<feature type="chain" id="PRO_5009302516" evidence="2">
    <location>
        <begin position="29"/>
        <end position="361"/>
    </location>
</feature>
<sequence>MRTISRRVTLAAALSAALSASAATAALAQDTDLTIFDWSGYEIPEFHPDYIAKYGDGPTFTFFGDEEEAFQKLRSGFKSDLAHPCSQNVVKWRDAGLLQPIDTSRIAGWKDLNPSIMAMKDLATATADGKAWFMPWEWGNTLLTYNAEKVDEKDIQSLRSFADPKFKDRVSIGDSVDDAYALASLVVGVKDWTQMTDEQFKEASAFLREVHKNVRLYWTDNTEIVQAMTSGEVDLAWAWNDAAAQSVLAGAPIKMKRDTAEGLSTWVCGYVRLKDAPGSEEKAYDYLNAIDTPAVASYLLSDWGYGHANAKSMATIDPKVIADQGYADVDKFVDKTLFQSPVPTELKQKMIAEFEKIKSGY</sequence>
<reference evidence="3 4" key="1">
    <citation type="submission" date="2016-10" db="EMBL/GenBank/DDBJ databases">
        <authorList>
            <person name="Varghese N."/>
            <person name="Submissions S."/>
        </authorList>
    </citation>
    <scope>NUCLEOTIDE SEQUENCE [LARGE SCALE GENOMIC DNA]</scope>
    <source>
        <strain evidence="3 4">DSM 21822</strain>
    </source>
</reference>
<dbReference type="PANTHER" id="PTHR30222">
    <property type="entry name" value="SPERMIDINE/PUTRESCINE-BINDING PERIPLASMIC PROTEIN"/>
    <property type="match status" value="1"/>
</dbReference>
<dbReference type="Pfam" id="PF13343">
    <property type="entry name" value="SBP_bac_6"/>
    <property type="match status" value="1"/>
</dbReference>
<keyword evidence="1 2" id="KW-0732">Signal</keyword>
<organism evidence="3 4">
    <name type="scientific">Neomesorhizobium albiziae</name>
    <dbReference type="NCBI Taxonomy" id="335020"/>
    <lineage>
        <taxon>Bacteria</taxon>
        <taxon>Pseudomonadati</taxon>
        <taxon>Pseudomonadota</taxon>
        <taxon>Alphaproteobacteria</taxon>
        <taxon>Hyphomicrobiales</taxon>
        <taxon>Phyllobacteriaceae</taxon>
        <taxon>Neomesorhizobium</taxon>
    </lineage>
</organism>
<name>A0A1I4AVJ5_9HYPH</name>
<keyword evidence="4" id="KW-1185">Reference proteome</keyword>
<dbReference type="InterPro" id="IPR006311">
    <property type="entry name" value="TAT_signal"/>
</dbReference>
<dbReference type="Proteomes" id="UP000323300">
    <property type="component" value="Unassembled WGS sequence"/>
</dbReference>
<dbReference type="PANTHER" id="PTHR30222:SF17">
    <property type="entry name" value="SPERMIDINE_PUTRESCINE-BINDING PERIPLASMIC PROTEIN"/>
    <property type="match status" value="1"/>
</dbReference>
<feature type="signal peptide" evidence="2">
    <location>
        <begin position="1"/>
        <end position="28"/>
    </location>
</feature>
<gene>
    <name evidence="3" type="ORF">SAMN04488498_1097</name>
</gene>